<keyword evidence="6" id="KW-0175">Coiled coil</keyword>
<dbReference type="GO" id="GO:0015031">
    <property type="term" value="P:protein transport"/>
    <property type="evidence" value="ECO:0007669"/>
    <property type="project" value="UniProtKB-KW"/>
</dbReference>
<keyword evidence="5" id="KW-0333">Golgi apparatus</keyword>
<dbReference type="Pfam" id="PF20655">
    <property type="entry name" value="Vps52_C"/>
    <property type="match status" value="1"/>
</dbReference>
<dbReference type="OrthoDB" id="19482at2759"/>
<evidence type="ECO:0000259" key="7">
    <source>
        <dbReference type="Pfam" id="PF04129"/>
    </source>
</evidence>
<comment type="subcellular location">
    <subcellularLocation>
        <location evidence="1">Golgi apparatus</location>
        <location evidence="1">trans-Golgi network</location>
    </subcellularLocation>
</comment>
<dbReference type="AlphaFoldDB" id="A0A9P8Q2X1"/>
<evidence type="ECO:0000256" key="3">
    <source>
        <dbReference type="ARBA" id="ARBA00022448"/>
    </source>
</evidence>
<dbReference type="GO" id="GO:0042147">
    <property type="term" value="P:retrograde transport, endosome to Golgi"/>
    <property type="evidence" value="ECO:0007669"/>
    <property type="project" value="TreeGrafter"/>
</dbReference>
<dbReference type="GO" id="GO:0000938">
    <property type="term" value="C:GARP complex"/>
    <property type="evidence" value="ECO:0007669"/>
    <property type="project" value="TreeGrafter"/>
</dbReference>
<feature type="domain" description="Vps52 coiled-coil" evidence="7">
    <location>
        <begin position="92"/>
        <end position="253"/>
    </location>
</feature>
<feature type="domain" description="Vps52 C-terminal" evidence="8">
    <location>
        <begin position="271"/>
        <end position="579"/>
    </location>
</feature>
<evidence type="ECO:0000256" key="5">
    <source>
        <dbReference type="ARBA" id="ARBA00023034"/>
    </source>
</evidence>
<name>A0A9P8Q2X1_WICPI</name>
<protein>
    <recommendedName>
        <fullName evidence="11">Vacuolar protein sorting-associated protein 52</fullName>
    </recommendedName>
</protein>
<evidence type="ECO:0000256" key="6">
    <source>
        <dbReference type="SAM" id="Coils"/>
    </source>
</evidence>
<dbReference type="GO" id="GO:0019905">
    <property type="term" value="F:syntaxin binding"/>
    <property type="evidence" value="ECO:0007669"/>
    <property type="project" value="TreeGrafter"/>
</dbReference>
<keyword evidence="4" id="KW-0653">Protein transport</keyword>
<gene>
    <name evidence="9" type="ORF">WICPIJ_005977</name>
</gene>
<organism evidence="9 10">
    <name type="scientific">Wickerhamomyces pijperi</name>
    <name type="common">Yeast</name>
    <name type="synonym">Pichia pijperi</name>
    <dbReference type="NCBI Taxonomy" id="599730"/>
    <lineage>
        <taxon>Eukaryota</taxon>
        <taxon>Fungi</taxon>
        <taxon>Dikarya</taxon>
        <taxon>Ascomycota</taxon>
        <taxon>Saccharomycotina</taxon>
        <taxon>Saccharomycetes</taxon>
        <taxon>Phaffomycetales</taxon>
        <taxon>Wickerhamomycetaceae</taxon>
        <taxon>Wickerhamomyces</taxon>
    </lineage>
</organism>
<evidence type="ECO:0000259" key="8">
    <source>
        <dbReference type="Pfam" id="PF20655"/>
    </source>
</evidence>
<reference evidence="9" key="2">
    <citation type="submission" date="2021-01" db="EMBL/GenBank/DDBJ databases">
        <authorList>
            <person name="Schikora-Tamarit M.A."/>
        </authorList>
    </citation>
    <scope>NUCLEOTIDE SEQUENCE</scope>
    <source>
        <strain evidence="9">CBS2887</strain>
    </source>
</reference>
<evidence type="ECO:0000313" key="10">
    <source>
        <dbReference type="Proteomes" id="UP000774326"/>
    </source>
</evidence>
<evidence type="ECO:0008006" key="11">
    <source>
        <dbReference type="Google" id="ProtNLM"/>
    </source>
</evidence>
<keyword evidence="3" id="KW-0813">Transport</keyword>
<reference evidence="9" key="1">
    <citation type="journal article" date="2021" name="Open Biol.">
        <title>Shared evolutionary footprints suggest mitochondrial oxidative damage underlies multiple complex I losses in fungi.</title>
        <authorList>
            <person name="Schikora-Tamarit M.A."/>
            <person name="Marcet-Houben M."/>
            <person name="Nosek J."/>
            <person name="Gabaldon T."/>
        </authorList>
    </citation>
    <scope>NUCLEOTIDE SEQUENCE</scope>
    <source>
        <strain evidence="9">CBS2887</strain>
    </source>
</reference>
<evidence type="ECO:0000256" key="4">
    <source>
        <dbReference type="ARBA" id="ARBA00022927"/>
    </source>
</evidence>
<dbReference type="Pfam" id="PF04129">
    <property type="entry name" value="Vps52_CC"/>
    <property type="match status" value="1"/>
</dbReference>
<keyword evidence="10" id="KW-1185">Reference proteome</keyword>
<dbReference type="InterPro" id="IPR048361">
    <property type="entry name" value="Vps52_C"/>
</dbReference>
<proteinExistence type="inferred from homology"/>
<dbReference type="GO" id="GO:0006896">
    <property type="term" value="P:Golgi to vacuole transport"/>
    <property type="evidence" value="ECO:0007669"/>
    <property type="project" value="TreeGrafter"/>
</dbReference>
<dbReference type="PANTHER" id="PTHR14190">
    <property type="entry name" value="SUPPRESSOR OF ACTIN MUTATIONS 2/VACUOLAR PROTEIN SORTING 52"/>
    <property type="match status" value="1"/>
</dbReference>
<dbReference type="PANTHER" id="PTHR14190:SF7">
    <property type="entry name" value="VACUOLAR PROTEIN SORTING-ASSOCIATED PROTEIN 52 HOMOLOG"/>
    <property type="match status" value="1"/>
</dbReference>
<accession>A0A9P8Q2X1</accession>
<dbReference type="InterPro" id="IPR007258">
    <property type="entry name" value="Vps52"/>
</dbReference>
<dbReference type="Proteomes" id="UP000774326">
    <property type="component" value="Unassembled WGS sequence"/>
</dbReference>
<evidence type="ECO:0000313" key="9">
    <source>
        <dbReference type="EMBL" id="KAH3683051.1"/>
    </source>
</evidence>
<dbReference type="InterPro" id="IPR048319">
    <property type="entry name" value="Vps52_CC"/>
</dbReference>
<feature type="coiled-coil region" evidence="6">
    <location>
        <begin position="107"/>
        <end position="134"/>
    </location>
</feature>
<dbReference type="GO" id="GO:0005829">
    <property type="term" value="C:cytosol"/>
    <property type="evidence" value="ECO:0007669"/>
    <property type="project" value="GOC"/>
</dbReference>
<evidence type="ECO:0000256" key="1">
    <source>
        <dbReference type="ARBA" id="ARBA00004601"/>
    </source>
</evidence>
<comment type="caution">
    <text evidence="9">The sequence shown here is derived from an EMBL/GenBank/DDBJ whole genome shotgun (WGS) entry which is preliminary data.</text>
</comment>
<comment type="similarity">
    <text evidence="2">Belongs to the VPS52 family.</text>
</comment>
<dbReference type="GO" id="GO:0032456">
    <property type="term" value="P:endocytic recycling"/>
    <property type="evidence" value="ECO:0007669"/>
    <property type="project" value="TreeGrafter"/>
</dbReference>
<sequence length="596" mass="69008">MSSSKSLPSVPQQIHQIPNEHTVVSPLAKLQKILKSENFTPNEDTLKLTTEEIDLTKAIQHGSLEEYRFFETNRINIYDPIEEQELLLFQQTVDNLTGLLTPLKSLLDSFNQNLIKLSSDLEKLQDQSIQLSSNLGERVKRENELIPIVSDLIIPTDLIKKIYNDDINEKWCECLNYLVDKSEILEAYMKNPEYTNMASLAQLKALLDNLYLKAIERIKSFIIQQIKNLRIISTPSQVIQNNLLKVKDIYKFLNTHNPELAAKLREGYIYTIRWYYKAYFTRYIQSLQKLKLIQFNAKYLLGNEYINSSSSGQSKSFFASSFSSYTTTAQDRVKVDFSIERRIQILSELDSTCILAKIAETNPARFHVELAFKSFIMALMDNGTVEYLFLLEFFEFQEKELTSVIDDIFKPIFSVGQLFVKGLVDQSSHDLFGLLNIIKLCTFFQIELQKRKIPILENFLNLSIIIIWPVFQKLIDANLENLKNFAIRSTSKDPTGVHFITVQFTNLVYGIIKTIQGIESFELINKELLKNDLRRLRSELEVKLTKISKGLRSNQEAFLLKNYNYILTIIGDLDSEIVTDEVEHLKMLIEAYSRVK</sequence>
<dbReference type="EMBL" id="JAEUBG010003251">
    <property type="protein sequence ID" value="KAH3683051.1"/>
    <property type="molecule type" value="Genomic_DNA"/>
</dbReference>
<evidence type="ECO:0000256" key="2">
    <source>
        <dbReference type="ARBA" id="ARBA00008180"/>
    </source>
</evidence>